<dbReference type="GO" id="GO:0005506">
    <property type="term" value="F:iron ion binding"/>
    <property type="evidence" value="ECO:0007669"/>
    <property type="project" value="InterPro"/>
</dbReference>
<sequence>MTTWIIHHEAILRLGAFAVMLGLLTVGELLTPRRPLTASKAVRWYSNLGLVFVNSLTLRWSFPILAVGFASLAQERQWGLFNNIAAPTAVRIIASLLVLDCAIYLQHVMFHAVPLLWRLHRMHHTDLDYDLTTGLRFHPVEIMLSMGIKIGVVAVLGPPAVAVVLFEIILNLTAMFNHSNIMLPLHVDRMLRWFLVTPDMHRVHHSVIHKESDSNFGFSVPWWDYLFGTYRAQPQQGHADMTIGLKEFRDPKYLHLVWLFVQPFLRAEKSITTK</sequence>
<feature type="domain" description="Fatty acid hydroxylase" evidence="6">
    <location>
        <begin position="93"/>
        <end position="229"/>
    </location>
</feature>
<keyword evidence="2 5" id="KW-0812">Transmembrane</keyword>
<evidence type="ECO:0000256" key="2">
    <source>
        <dbReference type="ARBA" id="ARBA00022692"/>
    </source>
</evidence>
<dbReference type="GO" id="GO:0016491">
    <property type="term" value="F:oxidoreductase activity"/>
    <property type="evidence" value="ECO:0007669"/>
    <property type="project" value="InterPro"/>
</dbReference>
<dbReference type="AlphaFoldDB" id="A0A081CAF7"/>
<feature type="transmembrane region" description="Helical" evidence="5">
    <location>
        <begin position="50"/>
        <end position="72"/>
    </location>
</feature>
<dbReference type="InterPro" id="IPR050307">
    <property type="entry name" value="Sterol_Desaturase_Related"/>
</dbReference>
<keyword evidence="4 5" id="KW-0472">Membrane</keyword>
<dbReference type="eggNOG" id="COG3000">
    <property type="taxonomic scope" value="Bacteria"/>
</dbReference>
<reference evidence="7" key="1">
    <citation type="journal article" date="2015" name="PeerJ">
        <title>First genomic representation of candidate bacterial phylum KSB3 points to enhanced environmental sensing as a trigger of wastewater bulking.</title>
        <authorList>
            <person name="Sekiguchi Y."/>
            <person name="Ohashi A."/>
            <person name="Parks D.H."/>
            <person name="Yamauchi T."/>
            <person name="Tyson G.W."/>
            <person name="Hugenholtz P."/>
        </authorList>
    </citation>
    <scope>NUCLEOTIDE SEQUENCE [LARGE SCALE GENOMIC DNA]</scope>
</reference>
<evidence type="ECO:0000259" key="6">
    <source>
        <dbReference type="Pfam" id="PF04116"/>
    </source>
</evidence>
<evidence type="ECO:0000256" key="4">
    <source>
        <dbReference type="ARBA" id="ARBA00023136"/>
    </source>
</evidence>
<evidence type="ECO:0000256" key="1">
    <source>
        <dbReference type="ARBA" id="ARBA00004370"/>
    </source>
</evidence>
<evidence type="ECO:0000313" key="8">
    <source>
        <dbReference type="Proteomes" id="UP000030661"/>
    </source>
</evidence>
<proteinExistence type="predicted"/>
<dbReference type="PANTHER" id="PTHR11863">
    <property type="entry name" value="STEROL DESATURASE"/>
    <property type="match status" value="1"/>
</dbReference>
<feature type="transmembrane region" description="Helical" evidence="5">
    <location>
        <begin position="84"/>
        <end position="105"/>
    </location>
</feature>
<evidence type="ECO:0000256" key="3">
    <source>
        <dbReference type="ARBA" id="ARBA00022989"/>
    </source>
</evidence>
<keyword evidence="8" id="KW-1185">Reference proteome</keyword>
<dbReference type="Proteomes" id="UP000030661">
    <property type="component" value="Unassembled WGS sequence"/>
</dbReference>
<dbReference type="GO" id="GO:0016020">
    <property type="term" value="C:membrane"/>
    <property type="evidence" value="ECO:0007669"/>
    <property type="project" value="UniProtKB-SubCell"/>
</dbReference>
<dbReference type="InterPro" id="IPR006694">
    <property type="entry name" value="Fatty_acid_hydroxylase"/>
</dbReference>
<dbReference type="Pfam" id="PF04116">
    <property type="entry name" value="FA_hydroxylase"/>
    <property type="match status" value="1"/>
</dbReference>
<organism evidence="7">
    <name type="scientific">Vecturithrix granuli</name>
    <dbReference type="NCBI Taxonomy" id="1499967"/>
    <lineage>
        <taxon>Bacteria</taxon>
        <taxon>Candidatus Moduliflexota</taxon>
        <taxon>Candidatus Vecturitrichia</taxon>
        <taxon>Candidatus Vecturitrichales</taxon>
        <taxon>Candidatus Vecturitrichaceae</taxon>
        <taxon>Candidatus Vecturithrix</taxon>
    </lineage>
</organism>
<feature type="transmembrane region" description="Helical" evidence="5">
    <location>
        <begin position="150"/>
        <end position="172"/>
    </location>
</feature>
<comment type="subcellular location">
    <subcellularLocation>
        <location evidence="1">Membrane</location>
    </subcellularLocation>
</comment>
<protein>
    <submittedName>
        <fullName evidence="7">Sterol desaturase-related protein</fullName>
    </submittedName>
</protein>
<evidence type="ECO:0000256" key="5">
    <source>
        <dbReference type="SAM" id="Phobius"/>
    </source>
</evidence>
<feature type="transmembrane region" description="Helical" evidence="5">
    <location>
        <begin position="12"/>
        <end position="30"/>
    </location>
</feature>
<name>A0A081CAF7_VECG1</name>
<keyword evidence="3 5" id="KW-1133">Transmembrane helix</keyword>
<dbReference type="EMBL" id="DF820480">
    <property type="protein sequence ID" value="GAK61562.1"/>
    <property type="molecule type" value="Genomic_DNA"/>
</dbReference>
<dbReference type="GO" id="GO:0008610">
    <property type="term" value="P:lipid biosynthetic process"/>
    <property type="evidence" value="ECO:0007669"/>
    <property type="project" value="InterPro"/>
</dbReference>
<dbReference type="HOGENOM" id="CLU_033631_0_1_0"/>
<evidence type="ECO:0000313" key="7">
    <source>
        <dbReference type="EMBL" id="GAK61562.1"/>
    </source>
</evidence>
<accession>A0A081CAF7</accession>
<dbReference type="STRING" id="1499967.U27_01463"/>
<gene>
    <name evidence="7" type="ORF">U27_01463</name>
</gene>